<dbReference type="InterPro" id="IPR035513">
    <property type="entry name" value="Invertase/methylesterase_inhib"/>
</dbReference>
<keyword evidence="1" id="KW-0732">Signal</keyword>
<evidence type="ECO:0000256" key="2">
    <source>
        <dbReference type="ARBA" id="ARBA00023157"/>
    </source>
</evidence>
<evidence type="ECO:0000256" key="3">
    <source>
        <dbReference type="ARBA" id="ARBA00038471"/>
    </source>
</evidence>
<dbReference type="Proteomes" id="UP001642487">
    <property type="component" value="Chromosome 9"/>
</dbReference>
<dbReference type="SMART" id="SM00856">
    <property type="entry name" value="PMEI"/>
    <property type="match status" value="1"/>
</dbReference>
<name>A0ABP0Z9A1_9ROSI</name>
<gene>
    <name evidence="5" type="ORF">CITCOLO1_LOCUS20973</name>
</gene>
<evidence type="ECO:0000313" key="5">
    <source>
        <dbReference type="EMBL" id="CAK9328553.1"/>
    </source>
</evidence>
<evidence type="ECO:0000256" key="1">
    <source>
        <dbReference type="ARBA" id="ARBA00022729"/>
    </source>
</evidence>
<evidence type="ECO:0000259" key="4">
    <source>
        <dbReference type="SMART" id="SM00856"/>
    </source>
</evidence>
<dbReference type="SUPFAM" id="SSF101148">
    <property type="entry name" value="Plant invertase/pectin methylesterase inhibitor"/>
    <property type="match status" value="1"/>
</dbReference>
<protein>
    <recommendedName>
        <fullName evidence="4">Pectinesterase inhibitor domain-containing protein</fullName>
    </recommendedName>
</protein>
<keyword evidence="2" id="KW-1015">Disulfide bond</keyword>
<dbReference type="CDD" id="cd15795">
    <property type="entry name" value="PMEI-Pla_a_1_like"/>
    <property type="match status" value="1"/>
</dbReference>
<dbReference type="Pfam" id="PF04043">
    <property type="entry name" value="PMEI"/>
    <property type="match status" value="1"/>
</dbReference>
<keyword evidence="6" id="KW-1185">Reference proteome</keyword>
<dbReference type="Gene3D" id="1.20.140.40">
    <property type="entry name" value="Invertase/pectin methylesterase inhibitor family protein"/>
    <property type="match status" value="1"/>
</dbReference>
<reference evidence="5 6" key="1">
    <citation type="submission" date="2024-03" db="EMBL/GenBank/DDBJ databases">
        <authorList>
            <person name="Gkanogiannis A."/>
            <person name="Becerra Lopez-Lavalle L."/>
        </authorList>
    </citation>
    <scope>NUCLEOTIDE SEQUENCE [LARGE SCALE GENOMIC DNA]</scope>
</reference>
<feature type="domain" description="Pectinesterase inhibitor" evidence="4">
    <location>
        <begin position="33"/>
        <end position="185"/>
    </location>
</feature>
<dbReference type="NCBIfam" id="TIGR01614">
    <property type="entry name" value="PME_inhib"/>
    <property type="match status" value="1"/>
</dbReference>
<dbReference type="InterPro" id="IPR034088">
    <property type="entry name" value="Pla_a_1-like"/>
</dbReference>
<dbReference type="InterPro" id="IPR006501">
    <property type="entry name" value="Pectinesterase_inhib_dom"/>
</dbReference>
<evidence type="ECO:0000313" key="6">
    <source>
        <dbReference type="Proteomes" id="UP001642487"/>
    </source>
</evidence>
<dbReference type="PANTHER" id="PTHR35357:SF17">
    <property type="entry name" value="PECTINESTERASE INHIBITOR 12"/>
    <property type="match status" value="1"/>
</dbReference>
<organism evidence="5 6">
    <name type="scientific">Citrullus colocynthis</name>
    <name type="common">colocynth</name>
    <dbReference type="NCBI Taxonomy" id="252529"/>
    <lineage>
        <taxon>Eukaryota</taxon>
        <taxon>Viridiplantae</taxon>
        <taxon>Streptophyta</taxon>
        <taxon>Embryophyta</taxon>
        <taxon>Tracheophyta</taxon>
        <taxon>Spermatophyta</taxon>
        <taxon>Magnoliopsida</taxon>
        <taxon>eudicotyledons</taxon>
        <taxon>Gunneridae</taxon>
        <taxon>Pentapetalae</taxon>
        <taxon>rosids</taxon>
        <taxon>fabids</taxon>
        <taxon>Cucurbitales</taxon>
        <taxon>Cucurbitaceae</taxon>
        <taxon>Benincaseae</taxon>
        <taxon>Citrullus</taxon>
    </lineage>
</organism>
<proteinExistence type="inferred from homology"/>
<comment type="similarity">
    <text evidence="3">Belongs to the PMEI family.</text>
</comment>
<dbReference type="EMBL" id="OZ021743">
    <property type="protein sequence ID" value="CAK9328553.1"/>
    <property type="molecule type" value="Genomic_DNA"/>
</dbReference>
<dbReference type="PANTHER" id="PTHR35357">
    <property type="entry name" value="OS02G0537100 PROTEIN"/>
    <property type="match status" value="1"/>
</dbReference>
<sequence length="190" mass="21441">MKPKFSLSPFMITPLPSLLLLSIIIFNFSTTVVVADLVRKTCKKCENNDPNIDYNFCISSFHAHPGSDTADLRKLGAISLSLIQKYVSNSFEYVEKLLQNKEIDSYKKLCLNDCLEVYSNAIDSMEEGKKAYKEKHYNDANIKVSSVMDAARVCEDGFREKEGVSSPLTKWNKDLFQLAAIALSIINMYS</sequence>
<accession>A0ABP0Z9A1</accession>